<dbReference type="InterPro" id="IPR003609">
    <property type="entry name" value="Pan_app"/>
</dbReference>
<feature type="signal peptide" evidence="1">
    <location>
        <begin position="1"/>
        <end position="22"/>
    </location>
</feature>
<keyword evidence="1" id="KW-0732">Signal</keyword>
<dbReference type="Pfam" id="PF00024">
    <property type="entry name" value="PAN_1"/>
    <property type="match status" value="1"/>
</dbReference>
<evidence type="ECO:0000259" key="2">
    <source>
        <dbReference type="PROSITE" id="PS50948"/>
    </source>
</evidence>
<name>A0A7R9FPW7_9CRUS</name>
<gene>
    <name evidence="3" type="ORF">DSTB1V02_LOCUS10447</name>
</gene>
<proteinExistence type="predicted"/>
<feature type="domain" description="Apple" evidence="2">
    <location>
        <begin position="15"/>
        <end position="101"/>
    </location>
</feature>
<dbReference type="PROSITE" id="PS50948">
    <property type="entry name" value="PAN"/>
    <property type="match status" value="1"/>
</dbReference>
<keyword evidence="4" id="KW-1185">Reference proteome</keyword>
<dbReference type="EMBL" id="CAJPEV010003001">
    <property type="protein sequence ID" value="CAG0898643.1"/>
    <property type="molecule type" value="Genomic_DNA"/>
</dbReference>
<evidence type="ECO:0000313" key="4">
    <source>
        <dbReference type="Proteomes" id="UP000677054"/>
    </source>
</evidence>
<dbReference type="AlphaFoldDB" id="A0A7R9FPW7"/>
<reference evidence="3" key="1">
    <citation type="submission" date="2020-11" db="EMBL/GenBank/DDBJ databases">
        <authorList>
            <person name="Tran Van P."/>
        </authorList>
    </citation>
    <scope>NUCLEOTIDE SEQUENCE</scope>
</reference>
<dbReference type="EMBL" id="LR902518">
    <property type="protein sequence ID" value="CAD7250677.1"/>
    <property type="molecule type" value="Genomic_DNA"/>
</dbReference>
<evidence type="ECO:0000256" key="1">
    <source>
        <dbReference type="SAM" id="SignalP"/>
    </source>
</evidence>
<dbReference type="Proteomes" id="UP000677054">
    <property type="component" value="Unassembled WGS sequence"/>
</dbReference>
<sequence length="171" mass="19048">MYTMDYLLKLAQLSCLLWIVSGNELQVYWAVHPGERYENVSRLLMTSYFGECSSRCAKERPSDQCLAFNFRESDGACELLHGGSSRLIPANGFQAYAQFLCVTDYPTIKNAKPTFEGWKGEYPAPQGASVRFACDTGFTDGSKEHRASCSCSEPDLWCTTFVNSATDLCTP</sequence>
<protein>
    <recommendedName>
        <fullName evidence="2">Apple domain-containing protein</fullName>
    </recommendedName>
</protein>
<feature type="chain" id="PRO_5036210511" description="Apple domain-containing protein" evidence="1">
    <location>
        <begin position="23"/>
        <end position="171"/>
    </location>
</feature>
<accession>A0A7R9FPW7</accession>
<organism evidence="3">
    <name type="scientific">Darwinula stevensoni</name>
    <dbReference type="NCBI Taxonomy" id="69355"/>
    <lineage>
        <taxon>Eukaryota</taxon>
        <taxon>Metazoa</taxon>
        <taxon>Ecdysozoa</taxon>
        <taxon>Arthropoda</taxon>
        <taxon>Crustacea</taxon>
        <taxon>Oligostraca</taxon>
        <taxon>Ostracoda</taxon>
        <taxon>Podocopa</taxon>
        <taxon>Podocopida</taxon>
        <taxon>Darwinulocopina</taxon>
        <taxon>Darwinuloidea</taxon>
        <taxon>Darwinulidae</taxon>
        <taxon>Darwinula</taxon>
    </lineage>
</organism>
<evidence type="ECO:0000313" key="3">
    <source>
        <dbReference type="EMBL" id="CAD7250677.1"/>
    </source>
</evidence>